<protein>
    <submittedName>
        <fullName evidence="2">Uncharacterized protein</fullName>
    </submittedName>
</protein>
<feature type="compositionally biased region" description="Basic and acidic residues" evidence="1">
    <location>
        <begin position="144"/>
        <end position="155"/>
    </location>
</feature>
<evidence type="ECO:0000313" key="3">
    <source>
        <dbReference type="Proteomes" id="UP000824998"/>
    </source>
</evidence>
<organism evidence="2 3">
    <name type="scientific">Amylocarpus encephaloides</name>
    <dbReference type="NCBI Taxonomy" id="45428"/>
    <lineage>
        <taxon>Eukaryota</taxon>
        <taxon>Fungi</taxon>
        <taxon>Dikarya</taxon>
        <taxon>Ascomycota</taxon>
        <taxon>Pezizomycotina</taxon>
        <taxon>Leotiomycetes</taxon>
        <taxon>Helotiales</taxon>
        <taxon>Helotiales incertae sedis</taxon>
        <taxon>Amylocarpus</taxon>
    </lineage>
</organism>
<dbReference type="EMBL" id="MU251360">
    <property type="protein sequence ID" value="KAG9239309.1"/>
    <property type="molecule type" value="Genomic_DNA"/>
</dbReference>
<feature type="region of interest" description="Disordered" evidence="1">
    <location>
        <begin position="618"/>
        <end position="663"/>
    </location>
</feature>
<evidence type="ECO:0000256" key="1">
    <source>
        <dbReference type="SAM" id="MobiDB-lite"/>
    </source>
</evidence>
<feature type="region of interest" description="Disordered" evidence="1">
    <location>
        <begin position="113"/>
        <end position="155"/>
    </location>
</feature>
<dbReference type="AlphaFoldDB" id="A0A9P8C9Y0"/>
<feature type="compositionally biased region" description="Basic and acidic residues" evidence="1">
    <location>
        <begin position="256"/>
        <end position="269"/>
    </location>
</feature>
<dbReference type="Proteomes" id="UP000824998">
    <property type="component" value="Unassembled WGS sequence"/>
</dbReference>
<name>A0A9P8C9Y0_9HELO</name>
<proteinExistence type="predicted"/>
<reference evidence="2" key="1">
    <citation type="journal article" date="2021" name="IMA Fungus">
        <title>Genomic characterization of three marine fungi, including Emericellopsis atlantica sp. nov. with signatures of a generalist lifestyle and marine biomass degradation.</title>
        <authorList>
            <person name="Hagestad O.C."/>
            <person name="Hou L."/>
            <person name="Andersen J.H."/>
            <person name="Hansen E.H."/>
            <person name="Altermark B."/>
            <person name="Li C."/>
            <person name="Kuhnert E."/>
            <person name="Cox R.J."/>
            <person name="Crous P.W."/>
            <person name="Spatafora J.W."/>
            <person name="Lail K."/>
            <person name="Amirebrahimi M."/>
            <person name="Lipzen A."/>
            <person name="Pangilinan J."/>
            <person name="Andreopoulos W."/>
            <person name="Hayes R.D."/>
            <person name="Ng V."/>
            <person name="Grigoriev I.V."/>
            <person name="Jackson S.A."/>
            <person name="Sutton T.D.S."/>
            <person name="Dobson A.D.W."/>
            <person name="Rama T."/>
        </authorList>
    </citation>
    <scope>NUCLEOTIDE SEQUENCE</scope>
    <source>
        <strain evidence="2">TRa018bII</strain>
    </source>
</reference>
<evidence type="ECO:0000313" key="2">
    <source>
        <dbReference type="EMBL" id="KAG9239309.1"/>
    </source>
</evidence>
<keyword evidence="3" id="KW-1185">Reference proteome</keyword>
<sequence>MNYGHEKYLDILQGQKATITKALERLERRTAEVLYKKEQWFNWRHWKATEQRMNVHQAKENKKRQDSFLEKIYRERTAKQEEDSEMDCDPIEDILEDTRGDFIKETMPTPVPVEVATPASTENRIQAKKGKKKKNKSPSAHADTASERTPDKSLIESKEEMAQRLEHGMDYNHDEIVGVMAGTYENPVIETKTAYSIEEFLADNEVTPAALRDPCFELESPGLQEIRDACVDLFRKEDEEEEEDSPMTGTDNEEVKEERDFRPRKRPGDLPDEWKLKRDKIRIAKEVRERDESNFPPLDAHFGQVGSTAIDFGDWDRKLVKYRDPIERRKGNKIRVSLCGRTIWNYPSNKTMTRAGWMQFCIIAKDRRVEDAVELCRHWDEFFELNILACWNYFPGANWVHWIGGRPKQQLLQMASLSRCSLTVTSLMSRSQGFITYYESNSPDAEQITVHHQSGRHGPQRRSHAMFEARNIIALRCRTGLNMYRNESEFLKTLCRPTESHRVRNIRLEDGRMKSIWDEMSHEKTRFFYGEITKDDRQRIRDEYLGLGTEAPMPINNLFPRFALYRDTDAAEDKILFPEENMDPLDIGKPTEPIRSWEAEGFSLNRFVKGMDLVDSDIDSEGGEIVSDDGDEEWDDEESEEDEDDDMFDLEAGDDGPLKPGESKNMDLMLKLLQQPEDTRDRGDYNRINDEFMRFMDKEKFNTDLEPHAQNRYSEMLAMAKASRKYAHKYLMGFDTPTTFLRLTIMVDMTVPQEDSKDAHKAVAKVAPFFDKGFLDHELGAKFKNSLLFKLEDRARALPCFRTQVSNKMRPAAFWKPYDEACKAMKHKNDLEALPLEYESTTRPIIAHLYKSGILRTRSHQYFAGKAFSTAEPSRPGIQDFFIDYRVQIPTIKMPPTMVDTYTVTPFKTTAQKYAAKHPNARFSILRLWSSAYFYPLMIGPKTHDATAFRDTIRRNFIWMFIPKDMPCSEWSIHFRLVRGLNLNKRDKYLVMAENKEELCKLTSMVVYAVERRPWRHEIDLWKSFLDVDSGFVQRLDDA</sequence>
<comment type="caution">
    <text evidence="2">The sequence shown here is derived from an EMBL/GenBank/DDBJ whole genome shotgun (WGS) entry which is preliminary data.</text>
</comment>
<feature type="region of interest" description="Disordered" evidence="1">
    <location>
        <begin position="237"/>
        <end position="269"/>
    </location>
</feature>
<accession>A0A9P8C9Y0</accession>
<feature type="compositionally biased region" description="Acidic residues" evidence="1">
    <location>
        <begin position="238"/>
        <end position="255"/>
    </location>
</feature>
<gene>
    <name evidence="2" type="ORF">BJ875DRAFT_501529</name>
</gene>
<dbReference type="OrthoDB" id="5326588at2759"/>
<feature type="compositionally biased region" description="Acidic residues" evidence="1">
    <location>
        <begin position="618"/>
        <end position="654"/>
    </location>
</feature>
<feature type="compositionally biased region" description="Basic residues" evidence="1">
    <location>
        <begin position="126"/>
        <end position="136"/>
    </location>
</feature>